<name>D3V9B5_XENNA</name>
<dbReference type="EMBL" id="FN667742">
    <property type="protein sequence ID" value="CBJ91465.1"/>
    <property type="molecule type" value="Genomic_DNA"/>
</dbReference>
<keyword evidence="3" id="KW-1185">Reference proteome</keyword>
<feature type="compositionally biased region" description="Polar residues" evidence="1">
    <location>
        <begin position="24"/>
        <end position="36"/>
    </location>
</feature>
<dbReference type="Proteomes" id="UP000008075">
    <property type="component" value="Chromosome"/>
</dbReference>
<protein>
    <recommendedName>
        <fullName evidence="4">ParB/Sulfiredoxin domain-containing protein</fullName>
    </recommendedName>
</protein>
<dbReference type="eggNOG" id="COG1475">
    <property type="taxonomic scope" value="Bacteria"/>
</dbReference>
<organism evidence="2 3">
    <name type="scientific">Xenorhabdus nematophila (strain ATCC 19061 / DSM 3370 / CCUG 14189 / LMG 1036 / NCIMB 9965 / AN6)</name>
    <dbReference type="NCBI Taxonomy" id="406817"/>
    <lineage>
        <taxon>Bacteria</taxon>
        <taxon>Pseudomonadati</taxon>
        <taxon>Pseudomonadota</taxon>
        <taxon>Gammaproteobacteria</taxon>
        <taxon>Enterobacterales</taxon>
        <taxon>Morganellaceae</taxon>
        <taxon>Xenorhabdus</taxon>
    </lineage>
</organism>
<dbReference type="InterPro" id="IPR036086">
    <property type="entry name" value="ParB/Sulfiredoxin_sf"/>
</dbReference>
<dbReference type="SUPFAM" id="SSF110849">
    <property type="entry name" value="ParB/Sulfiredoxin"/>
    <property type="match status" value="1"/>
</dbReference>
<gene>
    <name evidence="2" type="ordered locus">XNC1_3419</name>
</gene>
<evidence type="ECO:0000256" key="1">
    <source>
        <dbReference type="SAM" id="MobiDB-lite"/>
    </source>
</evidence>
<dbReference type="STRING" id="406817.XNC1_3419"/>
<feature type="region of interest" description="Disordered" evidence="1">
    <location>
        <begin position="19"/>
        <end position="40"/>
    </location>
</feature>
<dbReference type="NCBIfam" id="TIGR03764">
    <property type="entry name" value="ICE_PFGI_1_parB"/>
    <property type="match status" value="1"/>
</dbReference>
<proteinExistence type="predicted"/>
<dbReference type="InterPro" id="IPR022304">
    <property type="entry name" value="ICE_PFGI_1_ParB"/>
</dbReference>
<evidence type="ECO:0008006" key="4">
    <source>
        <dbReference type="Google" id="ProtNLM"/>
    </source>
</evidence>
<evidence type="ECO:0000313" key="2">
    <source>
        <dbReference type="EMBL" id="CBJ91465.1"/>
    </source>
</evidence>
<reference evidence="2 3" key="1">
    <citation type="journal article" date="2011" name="PLoS ONE">
        <title>The entomopathogenic bacterial endosymbionts xenorhabdus and photorhabdus: convergent lifestyles from divergent genomes.</title>
        <authorList>
            <person name="Chaston J.M."/>
            <person name="Suen G."/>
            <person name="Tucker S.L."/>
            <person name="Andersen A.W."/>
            <person name="Bhasin A."/>
            <person name="Bode E."/>
            <person name="Bode H.B."/>
            <person name="Brachmann A.O."/>
            <person name="Cowles C.E."/>
            <person name="Cowles K.N."/>
            <person name="Darby C."/>
            <person name="de Leon L."/>
            <person name="Drace K."/>
            <person name="Du Z."/>
            <person name="Givaudan A."/>
            <person name="Herbert Tran E.E."/>
            <person name="Jewell K.A."/>
            <person name="Knack J.J."/>
            <person name="Krasomil-Osterfeld K.C."/>
            <person name="Kukor R."/>
            <person name="Lanois A."/>
            <person name="Latreille P."/>
            <person name="Leimgruber N.K."/>
            <person name="Lipke C.M."/>
            <person name="Liu R."/>
            <person name="Lu X."/>
            <person name="Martens E.C."/>
            <person name="Marri P.R."/>
            <person name="Medigue C."/>
            <person name="Menard M.L."/>
            <person name="Miller N.M."/>
            <person name="Morales-Soto N."/>
            <person name="Norton S."/>
            <person name="Ogier J.C."/>
            <person name="Orchard S.S."/>
            <person name="Park D."/>
            <person name="Park Y."/>
            <person name="Qurollo B.A."/>
            <person name="Sugar D.R."/>
            <person name="Richards G.R."/>
            <person name="Rouy Z."/>
            <person name="Slominski B."/>
            <person name="Slominski K."/>
            <person name="Snyder H."/>
            <person name="Tjaden B.C."/>
            <person name="van der Hoeven R."/>
            <person name="Welch R.D."/>
            <person name="Wheeler C."/>
            <person name="Xiang B."/>
            <person name="Barbazuk B."/>
            <person name="Gaudriault S."/>
            <person name="Goodner B."/>
            <person name="Slater S.C."/>
            <person name="Forst S."/>
            <person name="Goldman B.S."/>
            <person name="Goodrich-Blair H."/>
        </authorList>
    </citation>
    <scope>NUCLEOTIDE SEQUENCE [LARGE SCALE GENOMIC DNA]</scope>
    <source>
        <strain evidence="3">ATCC 19061 / DSM 3370 / CCUG 14189 / LMG 1036 / NCIMB 9965 / AN6</strain>
    </source>
</reference>
<dbReference type="AlphaFoldDB" id="D3V9B5"/>
<accession>D3V9B5</accession>
<dbReference type="HOGENOM" id="CLU_028960_1_0_6"/>
<dbReference type="KEGG" id="xne:XNC1_3419"/>
<evidence type="ECO:0000313" key="3">
    <source>
        <dbReference type="Proteomes" id="UP000008075"/>
    </source>
</evidence>
<sequence length="215" mass="24461">MIINQYGIFAFKAKCQSPVPVDRNSPNPDNPRTSRNPRYDDIKASIKARGLDTVPKVTCDPQGDEHYIFSDGGNTRYQILSELWQETGDERFYRVHCLFKPWPGRLQCVIGHLAENELRGDLSFIEKALGISKARAIYEEQKQKRITLRELSAQLNAAGFPVSASHISRMEDTVQYLYPWIPNLLASGLGTPQIRPLLVLRQNAEAVWQQYIAES</sequence>